<dbReference type="Proteomes" id="UP000220840">
    <property type="component" value="Unassembled WGS sequence"/>
</dbReference>
<dbReference type="GO" id="GO:0009088">
    <property type="term" value="P:threonine biosynthetic process"/>
    <property type="evidence" value="ECO:0007669"/>
    <property type="project" value="UniProtKB-UniRule"/>
</dbReference>
<keyword evidence="6 13" id="KW-0808">Transferase</keyword>
<dbReference type="EMBL" id="PDCJ01000001">
    <property type="protein sequence ID" value="PEG30517.1"/>
    <property type="molecule type" value="Genomic_DNA"/>
</dbReference>
<evidence type="ECO:0000256" key="9">
    <source>
        <dbReference type="ARBA" id="ARBA00022777"/>
    </source>
</evidence>
<proteinExistence type="inferred from homology"/>
<keyword evidence="9 13" id="KW-0418">Kinase</keyword>
<reference evidence="17 18" key="1">
    <citation type="submission" date="2017-10" db="EMBL/GenBank/DDBJ databases">
        <title>Effective Description of Clostridium neonatale sp. nov. linked to necrotizing enterocolitis in neonates and a clarification of species assignable to the genus Clostridium (Prazmowski 1880) emend. Lawson and Rainey 2016.</title>
        <authorList>
            <person name="Bernard K."/>
            <person name="Burdz T."/>
            <person name="Wiebe D."/>
            <person name="Balcewich B."/>
            <person name="Alfa M."/>
            <person name="Bernier A.-M."/>
        </authorList>
    </citation>
    <scope>NUCLEOTIDE SEQUENCE [LARGE SCALE GENOMIC DNA]</scope>
    <source>
        <strain evidence="17 18">LCDC99A005</strain>
    </source>
</reference>
<dbReference type="InterPro" id="IPR014721">
    <property type="entry name" value="Ribsml_uS5_D2-typ_fold_subgr"/>
</dbReference>
<evidence type="ECO:0000256" key="5">
    <source>
        <dbReference type="ARBA" id="ARBA00022605"/>
    </source>
</evidence>
<dbReference type="OrthoDB" id="9769912at2"/>
<dbReference type="EC" id="2.7.1.39" evidence="3 13"/>
<evidence type="ECO:0000256" key="10">
    <source>
        <dbReference type="ARBA" id="ARBA00022840"/>
    </source>
</evidence>
<dbReference type="Pfam" id="PF00288">
    <property type="entry name" value="GHMP_kinases_N"/>
    <property type="match status" value="1"/>
</dbReference>
<dbReference type="Gene3D" id="3.30.230.10">
    <property type="match status" value="1"/>
</dbReference>
<dbReference type="InterPro" id="IPR006203">
    <property type="entry name" value="GHMP_knse_ATP-bd_CS"/>
</dbReference>
<comment type="subcellular location">
    <subcellularLocation>
        <location evidence="13">Cytoplasm</location>
    </subcellularLocation>
</comment>
<comment type="function">
    <text evidence="12 13">Catalyzes the ATP-dependent phosphorylation of L-homoserine to L-homoserine phosphate.</text>
</comment>
<dbReference type="PRINTS" id="PR00958">
    <property type="entry name" value="HOMSERKINASE"/>
</dbReference>
<evidence type="ECO:0000313" key="18">
    <source>
        <dbReference type="Proteomes" id="UP000220840"/>
    </source>
</evidence>
<dbReference type="RefSeq" id="WP_058294690.1">
    <property type="nucleotide sequence ID" value="NZ_CAMRXB010000045.1"/>
</dbReference>
<dbReference type="PROSITE" id="PS00627">
    <property type="entry name" value="GHMP_KINASES_ATP"/>
    <property type="match status" value="1"/>
</dbReference>
<evidence type="ECO:0000256" key="1">
    <source>
        <dbReference type="ARBA" id="ARBA00005015"/>
    </source>
</evidence>
<feature type="domain" description="GHMP kinase N-terminal" evidence="14">
    <location>
        <begin position="54"/>
        <end position="137"/>
    </location>
</feature>
<protein>
    <recommendedName>
        <fullName evidence="4 13">Homoserine kinase</fullName>
        <shortName evidence="13">HK</shortName>
        <shortName evidence="13">HSK</shortName>
        <ecNumber evidence="3 13">2.7.1.39</ecNumber>
    </recommendedName>
</protein>
<evidence type="ECO:0000256" key="4">
    <source>
        <dbReference type="ARBA" id="ARBA00017858"/>
    </source>
</evidence>
<dbReference type="SUPFAM" id="SSF54211">
    <property type="entry name" value="Ribosomal protein S5 domain 2-like"/>
    <property type="match status" value="1"/>
</dbReference>
<comment type="pathway">
    <text evidence="1 13">Amino-acid biosynthesis; L-threonine biosynthesis; L-threonine from L-aspartate: step 4/5.</text>
</comment>
<evidence type="ECO:0000256" key="6">
    <source>
        <dbReference type="ARBA" id="ARBA00022679"/>
    </source>
</evidence>
<evidence type="ECO:0000313" key="16">
    <source>
        <dbReference type="EMBL" id="CAI3541072.1"/>
    </source>
</evidence>
<reference evidence="16" key="2">
    <citation type="submission" date="2022-10" db="EMBL/GenBank/DDBJ databases">
        <authorList>
            <person name="Aires J."/>
            <person name="Mesa V."/>
        </authorList>
    </citation>
    <scope>NUCLEOTIDE SEQUENCE</scope>
    <source>
        <strain evidence="16">Clostridium neonatale JD116</strain>
    </source>
</reference>
<dbReference type="Pfam" id="PF08544">
    <property type="entry name" value="GHMP_kinases_C"/>
    <property type="match status" value="1"/>
</dbReference>
<comment type="caution">
    <text evidence="17">The sequence shown here is derived from an EMBL/GenBank/DDBJ whole genome shotgun (WGS) entry which is preliminary data.</text>
</comment>
<dbReference type="SUPFAM" id="SSF55060">
    <property type="entry name" value="GHMP Kinase, C-terminal domain"/>
    <property type="match status" value="1"/>
</dbReference>
<keyword evidence="18" id="KW-1185">Reference proteome</keyword>
<name>A0A2A7MG38_9CLOT</name>
<dbReference type="GO" id="GO:0005524">
    <property type="term" value="F:ATP binding"/>
    <property type="evidence" value="ECO:0007669"/>
    <property type="project" value="UniProtKB-UniRule"/>
</dbReference>
<keyword evidence="7 13" id="KW-0791">Threonine biosynthesis</keyword>
<dbReference type="NCBIfam" id="TIGR00191">
    <property type="entry name" value="thrB"/>
    <property type="match status" value="1"/>
</dbReference>
<dbReference type="InterPro" id="IPR036554">
    <property type="entry name" value="GHMP_kinase_C_sf"/>
</dbReference>
<evidence type="ECO:0000256" key="2">
    <source>
        <dbReference type="ARBA" id="ARBA00007370"/>
    </source>
</evidence>
<evidence type="ECO:0000256" key="13">
    <source>
        <dbReference type="HAMAP-Rule" id="MF_00384"/>
    </source>
</evidence>
<dbReference type="UniPathway" id="UPA00050">
    <property type="reaction ID" value="UER00064"/>
</dbReference>
<dbReference type="AlphaFoldDB" id="A0A2A7MG38"/>
<evidence type="ECO:0000313" key="17">
    <source>
        <dbReference type="EMBL" id="PEG30517.1"/>
    </source>
</evidence>
<keyword evidence="5 13" id="KW-0028">Amino-acid biosynthesis</keyword>
<evidence type="ECO:0000256" key="11">
    <source>
        <dbReference type="ARBA" id="ARBA00049375"/>
    </source>
</evidence>
<evidence type="ECO:0000256" key="7">
    <source>
        <dbReference type="ARBA" id="ARBA00022697"/>
    </source>
</evidence>
<evidence type="ECO:0000256" key="3">
    <source>
        <dbReference type="ARBA" id="ARBA00012078"/>
    </source>
</evidence>
<dbReference type="GO" id="GO:0005737">
    <property type="term" value="C:cytoplasm"/>
    <property type="evidence" value="ECO:0007669"/>
    <property type="project" value="UniProtKB-SubCell"/>
</dbReference>
<sequence length="299" mass="33039">MSIRVRVPATSANMGPGFDSLGIALNLYNEFEFSEIENGLKFKGMPEEFCNEDNIIYKAMKFCFDKAGYKIKGLEISEIKQDVPVARGLGSSSTCIVGGLVGANAILGNKFSKDELLDMATEIEGHPDNVAPALLGGMVVAATEDKKTFFDKIKVHEGLKFITIVPNFRLSTEKARSVLPKELTMKDGVYNVSRAALMVACLSSGKFEVIRTACKDAFHQNYRSKLIPGFEKVYNKSYELGALGCYLSGAGPTIMTLIEDRDVRFSNKLREFLNHENLQWDILELSLDNEGATIIEGDY</sequence>
<feature type="binding site" evidence="13">
    <location>
        <begin position="84"/>
        <end position="94"/>
    </location>
    <ligand>
        <name>ATP</name>
        <dbReference type="ChEBI" id="CHEBI:30616"/>
    </ligand>
</feature>
<feature type="domain" description="GHMP kinase C-terminal" evidence="15">
    <location>
        <begin position="216"/>
        <end position="273"/>
    </location>
</feature>
<evidence type="ECO:0000256" key="8">
    <source>
        <dbReference type="ARBA" id="ARBA00022741"/>
    </source>
</evidence>
<dbReference type="PANTHER" id="PTHR20861:SF1">
    <property type="entry name" value="HOMOSERINE KINASE"/>
    <property type="match status" value="1"/>
</dbReference>
<keyword evidence="8 13" id="KW-0547">Nucleotide-binding</keyword>
<evidence type="ECO:0000259" key="14">
    <source>
        <dbReference type="Pfam" id="PF00288"/>
    </source>
</evidence>
<dbReference type="InterPro" id="IPR020568">
    <property type="entry name" value="Ribosomal_Su5_D2-typ_SF"/>
</dbReference>
<dbReference type="InterPro" id="IPR000870">
    <property type="entry name" value="Homoserine_kinase"/>
</dbReference>
<keyword evidence="13" id="KW-0963">Cytoplasm</keyword>
<dbReference type="Gene3D" id="3.30.70.890">
    <property type="entry name" value="GHMP kinase, C-terminal domain"/>
    <property type="match status" value="1"/>
</dbReference>
<keyword evidence="10 13" id="KW-0067">ATP-binding</keyword>
<organism evidence="17 18">
    <name type="scientific">Clostridium neonatale</name>
    <dbReference type="NCBI Taxonomy" id="137838"/>
    <lineage>
        <taxon>Bacteria</taxon>
        <taxon>Bacillati</taxon>
        <taxon>Bacillota</taxon>
        <taxon>Clostridia</taxon>
        <taxon>Eubacteriales</taxon>
        <taxon>Clostridiaceae</taxon>
        <taxon>Clostridium</taxon>
    </lineage>
</organism>
<dbReference type="PANTHER" id="PTHR20861">
    <property type="entry name" value="HOMOSERINE/4-DIPHOSPHOCYTIDYL-2-C-METHYL-D-ERYTHRITOL KINASE"/>
    <property type="match status" value="1"/>
</dbReference>
<comment type="catalytic activity">
    <reaction evidence="11 13">
        <text>L-homoserine + ATP = O-phospho-L-homoserine + ADP + H(+)</text>
        <dbReference type="Rhea" id="RHEA:13985"/>
        <dbReference type="ChEBI" id="CHEBI:15378"/>
        <dbReference type="ChEBI" id="CHEBI:30616"/>
        <dbReference type="ChEBI" id="CHEBI:57476"/>
        <dbReference type="ChEBI" id="CHEBI:57590"/>
        <dbReference type="ChEBI" id="CHEBI:456216"/>
        <dbReference type="EC" id="2.7.1.39"/>
    </reaction>
</comment>
<evidence type="ECO:0000256" key="12">
    <source>
        <dbReference type="ARBA" id="ARBA00049954"/>
    </source>
</evidence>
<accession>A0A2A7MG38</accession>
<dbReference type="PIRSF" id="PIRSF000676">
    <property type="entry name" value="Homoser_kin"/>
    <property type="match status" value="1"/>
</dbReference>
<dbReference type="EMBL" id="CAMTCP010000024">
    <property type="protein sequence ID" value="CAI3541072.1"/>
    <property type="molecule type" value="Genomic_DNA"/>
</dbReference>
<dbReference type="Proteomes" id="UP001189143">
    <property type="component" value="Unassembled WGS sequence"/>
</dbReference>
<evidence type="ECO:0000259" key="15">
    <source>
        <dbReference type="Pfam" id="PF08544"/>
    </source>
</evidence>
<dbReference type="HAMAP" id="MF_00384">
    <property type="entry name" value="Homoser_kinase"/>
    <property type="match status" value="1"/>
</dbReference>
<dbReference type="GO" id="GO:0004413">
    <property type="term" value="F:homoserine kinase activity"/>
    <property type="evidence" value="ECO:0007669"/>
    <property type="project" value="UniProtKB-UniRule"/>
</dbReference>
<dbReference type="InterPro" id="IPR013750">
    <property type="entry name" value="GHMP_kinase_C_dom"/>
</dbReference>
<gene>
    <name evidence="13 16" type="primary">thrB</name>
    <name evidence="16" type="ORF">CNEO2_1210004</name>
    <name evidence="17" type="ORF">CQ394_01995</name>
</gene>
<dbReference type="STRING" id="137838.GCA_001458595_01848"/>
<dbReference type="InterPro" id="IPR006204">
    <property type="entry name" value="GHMP_kinase_N_dom"/>
</dbReference>
<comment type="similarity">
    <text evidence="2 13">Belongs to the GHMP kinase family. Homoserine kinase subfamily.</text>
</comment>